<protein>
    <submittedName>
        <fullName evidence="3">Uncharacterized protein</fullName>
    </submittedName>
</protein>
<reference evidence="3" key="1">
    <citation type="submission" date="2022-03" db="EMBL/GenBank/DDBJ databases">
        <authorList>
            <person name="Alioto T."/>
            <person name="Alioto T."/>
            <person name="Gomez Garrido J."/>
        </authorList>
    </citation>
    <scope>NUCLEOTIDE SEQUENCE</scope>
</reference>
<feature type="coiled-coil region" evidence="1">
    <location>
        <begin position="5"/>
        <end position="59"/>
    </location>
</feature>
<evidence type="ECO:0000256" key="2">
    <source>
        <dbReference type="SAM" id="MobiDB-lite"/>
    </source>
</evidence>
<name>A0AAD1SSA8_PELCU</name>
<accession>A0AAD1SSA8</accession>
<sequence>MIFLINEKKKELEQMDKDIKEMKDKLIPEVEDGTYVELLDKIERRVKDLEIQVKTTKHKKLMRDKEDYNLGRQRNWRKHTFNTHDNHHNNYPPYRQYQPRRLSSYQNYRNQSQPSKYVYPSRSVPQQHYHHSSHLSHKDPPVPKPCTPCTPLKKQPPSVKLPKHNSPPQSSRSLYVETPSSPSFLGTFLGRK</sequence>
<dbReference type="EMBL" id="OW240918">
    <property type="protein sequence ID" value="CAH2306680.1"/>
    <property type="molecule type" value="Genomic_DNA"/>
</dbReference>
<evidence type="ECO:0000313" key="4">
    <source>
        <dbReference type="Proteomes" id="UP001295444"/>
    </source>
</evidence>
<evidence type="ECO:0000313" key="3">
    <source>
        <dbReference type="EMBL" id="CAH2306680.1"/>
    </source>
</evidence>
<feature type="region of interest" description="Disordered" evidence="2">
    <location>
        <begin position="107"/>
        <end position="192"/>
    </location>
</feature>
<gene>
    <name evidence="3" type="ORF">PECUL_23A023852</name>
</gene>
<feature type="compositionally biased region" description="Polar residues" evidence="2">
    <location>
        <begin position="166"/>
        <end position="184"/>
    </location>
</feature>
<keyword evidence="4" id="KW-1185">Reference proteome</keyword>
<dbReference type="AlphaFoldDB" id="A0AAD1SSA8"/>
<evidence type="ECO:0000256" key="1">
    <source>
        <dbReference type="SAM" id="Coils"/>
    </source>
</evidence>
<keyword evidence="1" id="KW-0175">Coiled coil</keyword>
<organism evidence="3 4">
    <name type="scientific">Pelobates cultripes</name>
    <name type="common">Western spadefoot toad</name>
    <dbReference type="NCBI Taxonomy" id="61616"/>
    <lineage>
        <taxon>Eukaryota</taxon>
        <taxon>Metazoa</taxon>
        <taxon>Chordata</taxon>
        <taxon>Craniata</taxon>
        <taxon>Vertebrata</taxon>
        <taxon>Euteleostomi</taxon>
        <taxon>Amphibia</taxon>
        <taxon>Batrachia</taxon>
        <taxon>Anura</taxon>
        <taxon>Pelobatoidea</taxon>
        <taxon>Pelobatidae</taxon>
        <taxon>Pelobates</taxon>
    </lineage>
</organism>
<dbReference type="Proteomes" id="UP001295444">
    <property type="component" value="Chromosome 07"/>
</dbReference>
<proteinExistence type="predicted"/>